<gene>
    <name evidence="1" type="ORF">T11_14486</name>
</gene>
<evidence type="ECO:0000313" key="1">
    <source>
        <dbReference type="EMBL" id="KRZ16713.1"/>
    </source>
</evidence>
<comment type="caution">
    <text evidence="1">The sequence shown here is derived from an EMBL/GenBank/DDBJ whole genome shotgun (WGS) entry which is preliminary data.</text>
</comment>
<evidence type="ECO:0000313" key="2">
    <source>
        <dbReference type="Proteomes" id="UP000055024"/>
    </source>
</evidence>
<feature type="non-terminal residue" evidence="1">
    <location>
        <position position="1"/>
    </location>
</feature>
<dbReference type="EMBL" id="JYDP01000010">
    <property type="protein sequence ID" value="KRZ16713.1"/>
    <property type="molecule type" value="Genomic_DNA"/>
</dbReference>
<dbReference type="AlphaFoldDB" id="A0A0V1I1B7"/>
<sequence>LPYSHAVLDCASLKAEVWICPEMSGLVDQSGSSVWNRGTIAAVDQLPVRSASFPCNLIWLIVHDINVSAECKFFLFCRILQMEENVHQRLFKRIVTCFQLKVESALPLEEICKELTRYDEYVNLRVAAVLNCLRENPYHFSIRENEKNTNSLIIFWSGLNAEENGECERAYAAFKAKSLAEHKATGDLASENFELPFEAIIIFIFRERDGHFTMQEFEKYSTILNNILQIDKIPISLQEIYSVKNLLKRSHILFERDGIFYQQEDYLTRLLVLFNNLIWSGVYHCMQFKKFYDAACNASFITEEAKRKLHMESESSMMKFLCTHSWLFQVMYNKADGSDYIFCFRKLPPVDEILLQAARMKAITIRELTKLKDQEATNAKVLAVQKYGETSAESLKE</sequence>
<dbReference type="OrthoDB" id="277398at2759"/>
<name>A0A0V1I1B7_9BILA</name>
<protein>
    <submittedName>
        <fullName evidence="1">Uncharacterized protein</fullName>
    </submittedName>
</protein>
<accession>A0A0V1I1B7</accession>
<dbReference type="Proteomes" id="UP000055024">
    <property type="component" value="Unassembled WGS sequence"/>
</dbReference>
<keyword evidence="2" id="KW-1185">Reference proteome</keyword>
<dbReference type="STRING" id="268475.A0A0V1I1B7"/>
<reference evidence="1 2" key="1">
    <citation type="submission" date="2015-01" db="EMBL/GenBank/DDBJ databases">
        <title>Evolution of Trichinella species and genotypes.</title>
        <authorList>
            <person name="Korhonen P.K."/>
            <person name="Edoardo P."/>
            <person name="Giuseppe L.R."/>
            <person name="Gasser R.B."/>
        </authorList>
    </citation>
    <scope>NUCLEOTIDE SEQUENCE [LARGE SCALE GENOMIC DNA]</scope>
    <source>
        <strain evidence="1">ISS1029</strain>
    </source>
</reference>
<organism evidence="1 2">
    <name type="scientific">Trichinella zimbabwensis</name>
    <dbReference type="NCBI Taxonomy" id="268475"/>
    <lineage>
        <taxon>Eukaryota</taxon>
        <taxon>Metazoa</taxon>
        <taxon>Ecdysozoa</taxon>
        <taxon>Nematoda</taxon>
        <taxon>Enoplea</taxon>
        <taxon>Dorylaimia</taxon>
        <taxon>Trichinellida</taxon>
        <taxon>Trichinellidae</taxon>
        <taxon>Trichinella</taxon>
    </lineage>
</organism>
<proteinExistence type="predicted"/>